<dbReference type="AlphaFoldDB" id="A0A8H6NI02"/>
<evidence type="ECO:0000313" key="1">
    <source>
        <dbReference type="EMBL" id="KAF6833315.1"/>
    </source>
</evidence>
<comment type="caution">
    <text evidence="1">The sequence shown here is derived from an EMBL/GenBank/DDBJ whole genome shotgun (WGS) entry which is preliminary data.</text>
</comment>
<name>A0A8H6NI02_9PEZI</name>
<organism evidence="1 2">
    <name type="scientific">Colletotrichum plurivorum</name>
    <dbReference type="NCBI Taxonomy" id="2175906"/>
    <lineage>
        <taxon>Eukaryota</taxon>
        <taxon>Fungi</taxon>
        <taxon>Dikarya</taxon>
        <taxon>Ascomycota</taxon>
        <taxon>Pezizomycotina</taxon>
        <taxon>Sordariomycetes</taxon>
        <taxon>Hypocreomycetidae</taxon>
        <taxon>Glomerellales</taxon>
        <taxon>Glomerellaceae</taxon>
        <taxon>Colletotrichum</taxon>
        <taxon>Colletotrichum orchidearum species complex</taxon>
    </lineage>
</organism>
<accession>A0A8H6NI02</accession>
<dbReference type="Proteomes" id="UP000654918">
    <property type="component" value="Unassembled WGS sequence"/>
</dbReference>
<dbReference type="EMBL" id="WIGO01000060">
    <property type="protein sequence ID" value="KAF6833315.1"/>
    <property type="molecule type" value="Genomic_DNA"/>
</dbReference>
<proteinExistence type="predicted"/>
<reference evidence="1" key="1">
    <citation type="journal article" date="2020" name="Phytopathology">
        <title>Genome Sequence Resources of Colletotrichum truncatum, C. plurivorum, C. musicola, and C. sojae: Four Species Pathogenic to Soybean (Glycine max).</title>
        <authorList>
            <person name="Rogerio F."/>
            <person name="Boufleur T.R."/>
            <person name="Ciampi-Guillardi M."/>
            <person name="Sukno S.A."/>
            <person name="Thon M.R."/>
            <person name="Massola Junior N.S."/>
            <person name="Baroncelli R."/>
        </authorList>
    </citation>
    <scope>NUCLEOTIDE SEQUENCE</scope>
    <source>
        <strain evidence="1">LFN00145</strain>
    </source>
</reference>
<protein>
    <recommendedName>
        <fullName evidence="3">F-box domain-containing protein</fullName>
    </recommendedName>
</protein>
<gene>
    <name evidence="1" type="ORF">CPLU01_05666</name>
</gene>
<evidence type="ECO:0000313" key="2">
    <source>
        <dbReference type="Proteomes" id="UP000654918"/>
    </source>
</evidence>
<evidence type="ECO:0008006" key="3">
    <source>
        <dbReference type="Google" id="ProtNLM"/>
    </source>
</evidence>
<keyword evidence="2" id="KW-1185">Reference proteome</keyword>
<sequence>MPSPDSVSWFLKLPDELLLVILDPGDSATTEQRREQASPLRLTCRRFRDISSRWLVHQTTVDISRPETLDRFGALAEDPGIALGIRHVYLRLHFYHPWLASSIDNFASAIYSDWSKRLRAEERHCLRRDPYLEVETMMDDFLGKMEGATNNASGAVIVRVDQLDDPAVKSVLVDAHASYKAKFEAQDLVMQEGQFFKRFAKSFAALPMWQLHSLTLFDRELRTNAPAWRDVRVSAEDTAGQHDALLKVLSSPMLWEDARCIGTGEEIWGHVPVNALADVLIAIGSHEGVILDELSILVSSAPDYRSLGANSDRLQMLTTAVQSLDLWCFSFKPAAQSKHVVPGEVAARTRHDMASLNQYIGAIVAAQSLGGFSMNLGEFWYSMGLENALEIHVSVGVDFNWPECPNMHSCSLAALSLTAADFDKIRRALPEGVQLDVSDVYLREGTWADVLRYLRGCRKPRGVSINWPSNLGEDQTQYAFGPDADGCSRAYRYISGEAVPNPLESWATE</sequence>